<evidence type="ECO:0000313" key="2">
    <source>
        <dbReference type="EMBL" id="MXO88321.1"/>
    </source>
</evidence>
<feature type="region of interest" description="Disordered" evidence="1">
    <location>
        <begin position="23"/>
        <end position="66"/>
    </location>
</feature>
<dbReference type="AlphaFoldDB" id="A0A844ZIK9"/>
<feature type="compositionally biased region" description="Low complexity" evidence="1">
    <location>
        <begin position="55"/>
        <end position="66"/>
    </location>
</feature>
<accession>A0A844ZIK9</accession>
<reference evidence="2 3" key="1">
    <citation type="submission" date="2019-12" db="EMBL/GenBank/DDBJ databases">
        <title>Genomic-based taxomic classification of the family Erythrobacteraceae.</title>
        <authorList>
            <person name="Xu L."/>
        </authorList>
    </citation>
    <scope>NUCLEOTIDE SEQUENCE [LARGE SCALE GENOMIC DNA]</scope>
    <source>
        <strain evidence="2 3">JCM 16339</strain>
    </source>
</reference>
<protein>
    <submittedName>
        <fullName evidence="2">Uncharacterized protein</fullName>
    </submittedName>
</protein>
<dbReference type="Proteomes" id="UP000435243">
    <property type="component" value="Unassembled WGS sequence"/>
</dbReference>
<gene>
    <name evidence="2" type="ORF">GRI32_06175</name>
</gene>
<sequence length="66" mass="6631">MAGVFALSLAACQAEQPTYEADAEDVSGGDLIVSPDDPANVPVNVPETPMTPVPDETASAADTAAE</sequence>
<name>A0A844ZIK9_9SPHN</name>
<proteinExistence type="predicted"/>
<evidence type="ECO:0000313" key="3">
    <source>
        <dbReference type="Proteomes" id="UP000435243"/>
    </source>
</evidence>
<dbReference type="EMBL" id="WTYY01000003">
    <property type="protein sequence ID" value="MXO88321.1"/>
    <property type="molecule type" value="Genomic_DNA"/>
</dbReference>
<evidence type="ECO:0000256" key="1">
    <source>
        <dbReference type="SAM" id="MobiDB-lite"/>
    </source>
</evidence>
<keyword evidence="3" id="KW-1185">Reference proteome</keyword>
<dbReference type="OrthoDB" id="7429230at2"/>
<organism evidence="2 3">
    <name type="scientific">Alteraurantiacibacter aestuarii</name>
    <dbReference type="NCBI Taxonomy" id="650004"/>
    <lineage>
        <taxon>Bacteria</taxon>
        <taxon>Pseudomonadati</taxon>
        <taxon>Pseudomonadota</taxon>
        <taxon>Alphaproteobacteria</taxon>
        <taxon>Sphingomonadales</taxon>
        <taxon>Erythrobacteraceae</taxon>
        <taxon>Alteraurantiacibacter</taxon>
    </lineage>
</organism>
<comment type="caution">
    <text evidence="2">The sequence shown here is derived from an EMBL/GenBank/DDBJ whole genome shotgun (WGS) entry which is preliminary data.</text>
</comment>
<feature type="compositionally biased region" description="Low complexity" evidence="1">
    <location>
        <begin position="33"/>
        <end position="46"/>
    </location>
</feature>